<dbReference type="Pfam" id="PF13541">
    <property type="entry name" value="ChlI"/>
    <property type="match status" value="1"/>
</dbReference>
<dbReference type="InterPro" id="IPR014721">
    <property type="entry name" value="Ribsml_uS5_D2-typ_fold_subgr"/>
</dbReference>
<dbReference type="Gene3D" id="3.40.50.300">
    <property type="entry name" value="P-loop containing nucleotide triphosphate hydrolases"/>
    <property type="match status" value="1"/>
</dbReference>
<name>A0A1F5RE68_9BACT</name>
<evidence type="ECO:0000256" key="8">
    <source>
        <dbReference type="ARBA" id="ARBA00023204"/>
    </source>
</evidence>
<keyword evidence="5 10" id="KW-0067">ATP-binding</keyword>
<dbReference type="PANTHER" id="PTHR32472">
    <property type="entry name" value="DNA REPAIR PROTEIN RADA"/>
    <property type="match status" value="1"/>
</dbReference>
<evidence type="ECO:0000256" key="5">
    <source>
        <dbReference type="ARBA" id="ARBA00022840"/>
    </source>
</evidence>
<evidence type="ECO:0000256" key="11">
    <source>
        <dbReference type="SAM" id="MobiDB-lite"/>
    </source>
</evidence>
<keyword evidence="10" id="KW-0862">Zinc</keyword>
<dbReference type="Gene3D" id="3.30.230.10">
    <property type="match status" value="1"/>
</dbReference>
<dbReference type="InterPro" id="IPR003593">
    <property type="entry name" value="AAA+_ATPase"/>
</dbReference>
<keyword evidence="1 10" id="KW-0479">Metal-binding</keyword>
<dbReference type="SUPFAM" id="SSF54211">
    <property type="entry name" value="Ribosomal protein S5 domain 2-like"/>
    <property type="match status" value="1"/>
</dbReference>
<dbReference type="FunFam" id="3.40.50.300:FF:000050">
    <property type="entry name" value="DNA repair protein RadA"/>
    <property type="match status" value="1"/>
</dbReference>
<keyword evidence="7 10" id="KW-0238">DNA-binding</keyword>
<keyword evidence="10" id="KW-0863">Zinc-finger</keyword>
<keyword evidence="3 10" id="KW-0227">DNA damage</keyword>
<keyword evidence="8 10" id="KW-0234">DNA repair</keyword>
<organism evidence="13 14">
    <name type="scientific">Candidatus Edwardsbacteria bacterium GWF2_54_11</name>
    <dbReference type="NCBI Taxonomy" id="1817851"/>
    <lineage>
        <taxon>Bacteria</taxon>
        <taxon>Candidatus Edwardsiibacteriota</taxon>
    </lineage>
</organism>
<dbReference type="InterPro" id="IPR004504">
    <property type="entry name" value="DNA_repair_RadA"/>
</dbReference>
<reference evidence="13 14" key="1">
    <citation type="journal article" date="2016" name="Nat. Commun.">
        <title>Thousands of microbial genomes shed light on interconnected biogeochemical processes in an aquifer system.</title>
        <authorList>
            <person name="Anantharaman K."/>
            <person name="Brown C.T."/>
            <person name="Hug L.A."/>
            <person name="Sharon I."/>
            <person name="Castelle C.J."/>
            <person name="Probst A.J."/>
            <person name="Thomas B.C."/>
            <person name="Singh A."/>
            <person name="Wilkins M.J."/>
            <person name="Karaoz U."/>
            <person name="Brodie E.L."/>
            <person name="Williams K.H."/>
            <person name="Hubbard S.S."/>
            <person name="Banfield J.F."/>
        </authorList>
    </citation>
    <scope>NUCLEOTIDE SEQUENCE [LARGE SCALE GENOMIC DNA]</scope>
</reference>
<accession>A0A1F5RE68</accession>
<dbReference type="PRINTS" id="PR01874">
    <property type="entry name" value="DNAREPAIRADA"/>
</dbReference>
<evidence type="ECO:0000256" key="10">
    <source>
        <dbReference type="RuleBase" id="RU003555"/>
    </source>
</evidence>
<keyword evidence="2 10" id="KW-0547">Nucleotide-binding</keyword>
<keyword evidence="4" id="KW-0378">Hydrolase</keyword>
<evidence type="ECO:0000256" key="4">
    <source>
        <dbReference type="ARBA" id="ARBA00022801"/>
    </source>
</evidence>
<dbReference type="GO" id="GO:0003684">
    <property type="term" value="F:damaged DNA binding"/>
    <property type="evidence" value="ECO:0007669"/>
    <property type="project" value="InterPro"/>
</dbReference>
<evidence type="ECO:0000313" key="14">
    <source>
        <dbReference type="Proteomes" id="UP000177230"/>
    </source>
</evidence>
<comment type="function">
    <text evidence="10">DNA-dependent ATPase involved in processing of recombination intermediates, plays a role in repairing DNA breaks. Stimulates the branch migration of RecA-mediated strand transfer reactions, allowing the 3' invading strand to extend heteroduplex DNA faster. Binds ssDNA in the presence of ADP but not other nucleotides, has ATPase activity that is stimulated by ssDNA and various branched DNA structures, but inhibited by SSB. Does not have RecA's homology-searching function.</text>
</comment>
<keyword evidence="6" id="KW-0346">Stress response</keyword>
<evidence type="ECO:0000256" key="2">
    <source>
        <dbReference type="ARBA" id="ARBA00022741"/>
    </source>
</evidence>
<gene>
    <name evidence="13" type="ORF">A2024_07930</name>
</gene>
<evidence type="ECO:0000256" key="6">
    <source>
        <dbReference type="ARBA" id="ARBA00023016"/>
    </source>
</evidence>
<dbReference type="SMART" id="SM00382">
    <property type="entry name" value="AAA"/>
    <property type="match status" value="1"/>
</dbReference>
<dbReference type="InterPro" id="IPR020568">
    <property type="entry name" value="Ribosomal_Su5_D2-typ_SF"/>
</dbReference>
<feature type="compositionally biased region" description="Basic and acidic residues" evidence="11">
    <location>
        <begin position="1"/>
        <end position="11"/>
    </location>
</feature>
<dbReference type="EMBL" id="MFFM01000032">
    <property type="protein sequence ID" value="OGF12729.1"/>
    <property type="molecule type" value="Genomic_DNA"/>
</dbReference>
<dbReference type="SUPFAM" id="SSF52540">
    <property type="entry name" value="P-loop containing nucleoside triphosphate hydrolases"/>
    <property type="match status" value="1"/>
</dbReference>
<dbReference type="GO" id="GO:0016787">
    <property type="term" value="F:hydrolase activity"/>
    <property type="evidence" value="ECO:0007669"/>
    <property type="project" value="UniProtKB-KW"/>
</dbReference>
<dbReference type="GO" id="GO:0140664">
    <property type="term" value="F:ATP-dependent DNA damage sensor activity"/>
    <property type="evidence" value="ECO:0007669"/>
    <property type="project" value="InterPro"/>
</dbReference>
<evidence type="ECO:0000256" key="1">
    <source>
        <dbReference type="ARBA" id="ARBA00022723"/>
    </source>
</evidence>
<dbReference type="GO" id="GO:0000725">
    <property type="term" value="P:recombinational repair"/>
    <property type="evidence" value="ECO:0007669"/>
    <property type="project" value="TreeGrafter"/>
</dbReference>
<feature type="region of interest" description="Disordered" evidence="11">
    <location>
        <begin position="1"/>
        <end position="23"/>
    </location>
</feature>
<dbReference type="Proteomes" id="UP000177230">
    <property type="component" value="Unassembled WGS sequence"/>
</dbReference>
<dbReference type="CDD" id="cd01121">
    <property type="entry name" value="RadA_SMS_N"/>
    <property type="match status" value="1"/>
</dbReference>
<evidence type="ECO:0000259" key="12">
    <source>
        <dbReference type="PROSITE" id="PS50162"/>
    </source>
</evidence>
<dbReference type="GO" id="GO:0005829">
    <property type="term" value="C:cytosol"/>
    <property type="evidence" value="ECO:0007669"/>
    <property type="project" value="TreeGrafter"/>
</dbReference>
<dbReference type="GO" id="GO:0005524">
    <property type="term" value="F:ATP binding"/>
    <property type="evidence" value="ECO:0007669"/>
    <property type="project" value="UniProtKB-UniRule"/>
</dbReference>
<dbReference type="PROSITE" id="PS50162">
    <property type="entry name" value="RECA_2"/>
    <property type="match status" value="1"/>
</dbReference>
<protein>
    <recommendedName>
        <fullName evidence="9 10">DNA repair protein RadA</fullName>
    </recommendedName>
</protein>
<dbReference type="Pfam" id="PF13481">
    <property type="entry name" value="AAA_25"/>
    <property type="match status" value="1"/>
</dbReference>
<dbReference type="HAMAP" id="MF_01498">
    <property type="entry name" value="RadA_bact"/>
    <property type="match status" value="1"/>
</dbReference>
<proteinExistence type="inferred from homology"/>
<feature type="non-terminal residue" evidence="13">
    <location>
        <position position="1"/>
    </location>
</feature>
<dbReference type="InterPro" id="IPR020588">
    <property type="entry name" value="RecA_ATP-bd"/>
</dbReference>
<evidence type="ECO:0000256" key="3">
    <source>
        <dbReference type="ARBA" id="ARBA00022763"/>
    </source>
</evidence>
<dbReference type="NCBIfam" id="TIGR00416">
    <property type="entry name" value="sms"/>
    <property type="match status" value="1"/>
</dbReference>
<comment type="similarity">
    <text evidence="10">Belongs to the RecA family. RadA subfamily.</text>
</comment>
<comment type="caution">
    <text evidence="13">The sequence shown here is derived from an EMBL/GenBank/DDBJ whole genome shotgun (WGS) entry which is preliminary data.</text>
</comment>
<evidence type="ECO:0000256" key="9">
    <source>
        <dbReference type="NCBIfam" id="TIGR00416"/>
    </source>
</evidence>
<dbReference type="AlphaFoldDB" id="A0A1F5RE68"/>
<feature type="domain" description="RecA family profile 1" evidence="12">
    <location>
        <begin position="35"/>
        <end position="184"/>
    </location>
</feature>
<evidence type="ECO:0000313" key="13">
    <source>
        <dbReference type="EMBL" id="OGF12729.1"/>
    </source>
</evidence>
<dbReference type="GO" id="GO:0008270">
    <property type="term" value="F:zinc ion binding"/>
    <property type="evidence" value="ECO:0007669"/>
    <property type="project" value="UniProtKB-KW"/>
</dbReference>
<sequence length="422" mass="46019">VEEIKRADLRPGKNKASRQSAPTLPQTLKEIEIRDDQRLMSGISEFDRVTGGGLVSGSLTLIGGDPGIGKSTLTLQLVDRLAASGQKVLYVSGEESPAQIKLRAQRLQVNSDNLLLLSETILENVLETVHKLKPDILVMDSIQTIYRTDLESAPGSVGQVRECGAELMRLAKTDNLATILIGHVTKEGVIAGPRTLEHMVDTVLYLEGERHHAYRILRSVKNRFGSTNEIGVFEMQESGMVEVANPSQVFLSERTREIPGSTVVCSLEGTRPLLVEIQALVAPASYGNPQRVPTGFNHRRLSMLLAVLERRAGLNLGMHDVFVNIAGGLKLDEPAIDLGIAAAVASAFKNQNADPDTAVVGEIGLGGEIRSVGQLDKRINEAQKLGFKRMIIPAHNIKDRYSDKIKLVEVRYLSDALQSLIF</sequence>
<dbReference type="InterPro" id="IPR027417">
    <property type="entry name" value="P-loop_NTPase"/>
</dbReference>
<dbReference type="PANTHER" id="PTHR32472:SF10">
    <property type="entry name" value="DNA REPAIR PROTEIN RADA-LIKE PROTEIN"/>
    <property type="match status" value="1"/>
</dbReference>
<evidence type="ECO:0000256" key="7">
    <source>
        <dbReference type="ARBA" id="ARBA00023125"/>
    </source>
</evidence>